<organism evidence="2 3">
    <name type="scientific">Actinacidiphila glaucinigra</name>
    <dbReference type="NCBI Taxonomy" id="235986"/>
    <lineage>
        <taxon>Bacteria</taxon>
        <taxon>Bacillati</taxon>
        <taxon>Actinomycetota</taxon>
        <taxon>Actinomycetes</taxon>
        <taxon>Kitasatosporales</taxon>
        <taxon>Streptomycetaceae</taxon>
        <taxon>Actinacidiphila</taxon>
    </lineage>
</organism>
<dbReference type="PANTHER" id="PTHR37017">
    <property type="entry name" value="AB HYDROLASE-1 DOMAIN-CONTAINING PROTEIN-RELATED"/>
    <property type="match status" value="1"/>
</dbReference>
<dbReference type="InterPro" id="IPR029058">
    <property type="entry name" value="AB_hydrolase_fold"/>
</dbReference>
<dbReference type="RefSeq" id="WP_179280155.1">
    <property type="nucleotide sequence ID" value="NZ_FZOF01000034.1"/>
</dbReference>
<evidence type="ECO:0000259" key="1">
    <source>
        <dbReference type="Pfam" id="PF12697"/>
    </source>
</evidence>
<gene>
    <name evidence="2" type="ORF">SAMN05216252_13432</name>
</gene>
<protein>
    <submittedName>
        <fullName evidence="2">Pimeloyl-ACP methyl ester carboxylesterase</fullName>
    </submittedName>
</protein>
<dbReference type="GO" id="GO:0003824">
    <property type="term" value="F:catalytic activity"/>
    <property type="evidence" value="ECO:0007669"/>
    <property type="project" value="UniProtKB-ARBA"/>
</dbReference>
<dbReference type="PANTHER" id="PTHR37017:SF11">
    <property type="entry name" value="ESTERASE_LIPASE_THIOESTERASE DOMAIN-CONTAINING PROTEIN"/>
    <property type="match status" value="1"/>
</dbReference>
<dbReference type="Proteomes" id="UP000198280">
    <property type="component" value="Unassembled WGS sequence"/>
</dbReference>
<name>A0A239NDT8_9ACTN</name>
<keyword evidence="3" id="KW-1185">Reference proteome</keyword>
<accession>A0A239NDT8</accession>
<dbReference type="InterPro" id="IPR052897">
    <property type="entry name" value="Sec-Metab_Biosynth_Hydrolase"/>
</dbReference>
<dbReference type="Pfam" id="PF12697">
    <property type="entry name" value="Abhydrolase_6"/>
    <property type="match status" value="1"/>
</dbReference>
<evidence type="ECO:0000313" key="2">
    <source>
        <dbReference type="EMBL" id="SNT52663.1"/>
    </source>
</evidence>
<dbReference type="SUPFAM" id="SSF53474">
    <property type="entry name" value="alpha/beta-Hydrolases"/>
    <property type="match status" value="1"/>
</dbReference>
<proteinExistence type="predicted"/>
<reference evidence="2 3" key="1">
    <citation type="submission" date="2017-06" db="EMBL/GenBank/DDBJ databases">
        <authorList>
            <person name="Kim H.J."/>
            <person name="Triplett B.A."/>
        </authorList>
    </citation>
    <scope>NUCLEOTIDE SEQUENCE [LARGE SCALE GENOMIC DNA]</scope>
    <source>
        <strain evidence="2 3">CGMCC 4.1858</strain>
    </source>
</reference>
<feature type="domain" description="AB hydrolase-1" evidence="1">
    <location>
        <begin position="7"/>
        <end position="226"/>
    </location>
</feature>
<sequence length="239" mass="25589">MSTPPTLVLVHGAWHGTWCWQPLIEQLPGLDVRTVALPSSGQDPAALGGLYDDAEMVAKAIADVGGPTVLLGHSYGGCPVTEAAAAAGNVERVIYLSALMQDVGDSVLSLVGGAYPPYWDVHEEPQGHADHGYFEAAQASHVLYSDVEPHLAQQAAARLSHQSLASVTQPLTQAAWRTIPSTYILCEHDLAIPLPLQEAMATHAQRTVRLQSGHSPFLSKPAELARILRQQLVPQPPQR</sequence>
<dbReference type="AlphaFoldDB" id="A0A239NDT8"/>
<dbReference type="Gene3D" id="3.40.50.1820">
    <property type="entry name" value="alpha/beta hydrolase"/>
    <property type="match status" value="1"/>
</dbReference>
<evidence type="ECO:0000313" key="3">
    <source>
        <dbReference type="Proteomes" id="UP000198280"/>
    </source>
</evidence>
<dbReference type="InterPro" id="IPR000073">
    <property type="entry name" value="AB_hydrolase_1"/>
</dbReference>
<dbReference type="EMBL" id="FZOF01000034">
    <property type="protein sequence ID" value="SNT52663.1"/>
    <property type="molecule type" value="Genomic_DNA"/>
</dbReference>